<keyword evidence="2" id="KW-0378">Hydrolase</keyword>
<evidence type="ECO:0000259" key="4">
    <source>
        <dbReference type="SMART" id="SM00797"/>
    </source>
</evidence>
<sequence length="282" mass="31439">MIEVLTSGVFDTIQDKGRFGVQNFGVPYSGVMDSYASNLANSILGNTQEAALIESTFTGPKLKFHINTMISITGAQMQPALNGIAIKNNTAISVNSNDILSFGKLQYGLRMYIAVLGGFQTEEKLFSRSMYTNITSKFRLQRGDMLPIHSSDARRSITFSAIKIDRDHFHNPQIDVLKGPEFDKLSPLQQEALYDIELTVSNESNRMAYQFYERFNNDLAPIITSLVLPGTVQLTPSGQLIVLMKDCQTTGGYPRIFQLTSASLNRLSQKIFGDKIRLKCKK</sequence>
<dbReference type="Gene3D" id="2.40.100.10">
    <property type="entry name" value="Cyclophilin-like"/>
    <property type="match status" value="1"/>
</dbReference>
<dbReference type="Proteomes" id="UP001203687">
    <property type="component" value="Unassembled WGS sequence"/>
</dbReference>
<dbReference type="EMBL" id="JALPQF010000010">
    <property type="protein sequence ID" value="MCK8481212.1"/>
    <property type="molecule type" value="Genomic_DNA"/>
</dbReference>
<evidence type="ECO:0000256" key="1">
    <source>
        <dbReference type="ARBA" id="ARBA00022741"/>
    </source>
</evidence>
<dbReference type="RefSeq" id="WP_248413195.1">
    <property type="nucleotide sequence ID" value="NZ_JALPQF010000010.1"/>
</dbReference>
<dbReference type="InterPro" id="IPR003778">
    <property type="entry name" value="CT_A_B"/>
</dbReference>
<name>A0ABT0HAK8_9FLAO</name>
<gene>
    <name evidence="5" type="ORF">MUY34_11295</name>
</gene>
<dbReference type="InterPro" id="IPR052708">
    <property type="entry name" value="PxpC"/>
</dbReference>
<keyword evidence="3" id="KW-0067">ATP-binding</keyword>
<keyword evidence="6" id="KW-1185">Reference proteome</keyword>
<evidence type="ECO:0000256" key="3">
    <source>
        <dbReference type="ARBA" id="ARBA00022840"/>
    </source>
</evidence>
<dbReference type="PANTHER" id="PTHR43309">
    <property type="entry name" value="5-OXOPROLINASE SUBUNIT C"/>
    <property type="match status" value="1"/>
</dbReference>
<dbReference type="Pfam" id="PF02626">
    <property type="entry name" value="CT_A_B"/>
    <property type="match status" value="1"/>
</dbReference>
<evidence type="ECO:0000256" key="2">
    <source>
        <dbReference type="ARBA" id="ARBA00022801"/>
    </source>
</evidence>
<dbReference type="SMART" id="SM00797">
    <property type="entry name" value="AHS2"/>
    <property type="match status" value="1"/>
</dbReference>
<keyword evidence="1" id="KW-0547">Nucleotide-binding</keyword>
<comment type="caution">
    <text evidence="5">The sequence shown here is derived from an EMBL/GenBank/DDBJ whole genome shotgun (WGS) entry which is preliminary data.</text>
</comment>
<evidence type="ECO:0000313" key="5">
    <source>
        <dbReference type="EMBL" id="MCK8481212.1"/>
    </source>
</evidence>
<dbReference type="InterPro" id="IPR029000">
    <property type="entry name" value="Cyclophilin-like_dom_sf"/>
</dbReference>
<accession>A0ABT0HAK8</accession>
<protein>
    <submittedName>
        <fullName evidence="5">Biotin-dependent carboxyltransferase family protein</fullName>
    </submittedName>
</protein>
<dbReference type="PANTHER" id="PTHR43309:SF3">
    <property type="entry name" value="5-OXOPROLINASE SUBUNIT C"/>
    <property type="match status" value="1"/>
</dbReference>
<organism evidence="5 6">
    <name type="scientific">Psychroserpens algicola</name>
    <dbReference type="NCBI Taxonomy" id="1719034"/>
    <lineage>
        <taxon>Bacteria</taxon>
        <taxon>Pseudomonadati</taxon>
        <taxon>Bacteroidota</taxon>
        <taxon>Flavobacteriia</taxon>
        <taxon>Flavobacteriales</taxon>
        <taxon>Flavobacteriaceae</taxon>
        <taxon>Psychroserpens</taxon>
    </lineage>
</organism>
<evidence type="ECO:0000313" key="6">
    <source>
        <dbReference type="Proteomes" id="UP001203687"/>
    </source>
</evidence>
<proteinExistence type="predicted"/>
<reference evidence="5" key="1">
    <citation type="submission" date="2022-04" db="EMBL/GenBank/DDBJ databases">
        <authorList>
            <person name="Ren T."/>
        </authorList>
    </citation>
    <scope>NUCLEOTIDE SEQUENCE</scope>
    <source>
        <strain evidence="5">F63249</strain>
    </source>
</reference>
<feature type="domain" description="Carboxyltransferase" evidence="4">
    <location>
        <begin position="23"/>
        <end position="282"/>
    </location>
</feature>